<evidence type="ECO:0000256" key="2">
    <source>
        <dbReference type="ARBA" id="ARBA00022692"/>
    </source>
</evidence>
<feature type="transmembrane region" description="Helical" evidence="7">
    <location>
        <begin position="260"/>
        <end position="283"/>
    </location>
</feature>
<name>A0A074ZJ06_AURSE</name>
<organism evidence="9 10">
    <name type="scientific">Aureobasidium subglaciale (strain EXF-2481)</name>
    <name type="common">Aureobasidium pullulans var. subglaciale</name>
    <dbReference type="NCBI Taxonomy" id="1043005"/>
    <lineage>
        <taxon>Eukaryota</taxon>
        <taxon>Fungi</taxon>
        <taxon>Dikarya</taxon>
        <taxon>Ascomycota</taxon>
        <taxon>Pezizomycotina</taxon>
        <taxon>Dothideomycetes</taxon>
        <taxon>Dothideomycetidae</taxon>
        <taxon>Dothideales</taxon>
        <taxon>Saccotheciaceae</taxon>
        <taxon>Aureobasidium</taxon>
    </lineage>
</organism>
<protein>
    <recommendedName>
        <fullName evidence="8">Rhodopsin domain-containing protein</fullName>
    </recommendedName>
</protein>
<dbReference type="Pfam" id="PF20684">
    <property type="entry name" value="Fung_rhodopsin"/>
    <property type="match status" value="1"/>
</dbReference>
<evidence type="ECO:0000256" key="6">
    <source>
        <dbReference type="SAM" id="MobiDB-lite"/>
    </source>
</evidence>
<reference evidence="9 10" key="1">
    <citation type="journal article" date="2014" name="BMC Genomics">
        <title>Genome sequencing of four Aureobasidium pullulans varieties: biotechnological potential, stress tolerance, and description of new species.</title>
        <authorList>
            <person name="Gostin Ar C."/>
            <person name="Ohm R.A."/>
            <person name="Kogej T."/>
            <person name="Sonjak S."/>
            <person name="Turk M."/>
            <person name="Zajc J."/>
            <person name="Zalar P."/>
            <person name="Grube M."/>
            <person name="Sun H."/>
            <person name="Han J."/>
            <person name="Sharma A."/>
            <person name="Chiniquy J."/>
            <person name="Ngan C.Y."/>
            <person name="Lipzen A."/>
            <person name="Barry K."/>
            <person name="Grigoriev I.V."/>
            <person name="Gunde-Cimerman N."/>
        </authorList>
    </citation>
    <scope>NUCLEOTIDE SEQUENCE [LARGE SCALE GENOMIC DNA]</scope>
    <source>
        <strain evidence="9 10">EXF-2481</strain>
    </source>
</reference>
<keyword evidence="3 7" id="KW-1133">Transmembrane helix</keyword>
<gene>
    <name evidence="9" type="ORF">AUEXF2481DRAFT_37023</name>
</gene>
<feature type="transmembrane region" description="Helical" evidence="7">
    <location>
        <begin position="220"/>
        <end position="240"/>
    </location>
</feature>
<dbReference type="EMBL" id="KL584752">
    <property type="protein sequence ID" value="KEQ98511.1"/>
    <property type="molecule type" value="Genomic_DNA"/>
</dbReference>
<dbReference type="InterPro" id="IPR049326">
    <property type="entry name" value="Rhodopsin_dom_fungi"/>
</dbReference>
<dbReference type="PANTHER" id="PTHR33048:SF47">
    <property type="entry name" value="INTEGRAL MEMBRANE PROTEIN-RELATED"/>
    <property type="match status" value="1"/>
</dbReference>
<feature type="compositionally biased region" description="Low complexity" evidence="6">
    <location>
        <begin position="307"/>
        <end position="323"/>
    </location>
</feature>
<feature type="transmembrane region" description="Helical" evidence="7">
    <location>
        <begin position="25"/>
        <end position="50"/>
    </location>
</feature>
<keyword evidence="10" id="KW-1185">Reference proteome</keyword>
<keyword evidence="4 7" id="KW-0472">Membrane</keyword>
<evidence type="ECO:0000256" key="1">
    <source>
        <dbReference type="ARBA" id="ARBA00004141"/>
    </source>
</evidence>
<dbReference type="GeneID" id="25365737"/>
<dbReference type="RefSeq" id="XP_013346882.1">
    <property type="nucleotide sequence ID" value="XM_013491428.1"/>
</dbReference>
<sequence>MASSLTPATQAPDGHVSNLINPDGVGYRITITNIVCIVFFMIVVMVRLFTRVFLNRSFGHDDSLILFATASFLAIMGVFQWMVSLGLGKHLWDVPLENYSPYFLQGWLTVAVLYSACMLTMKLSVLMLYRRLFPIHNFRLQWWSAFCFVNAYSVMFIFASLFSCSPVSAAWDVSISEHKCINRTALYIAYTVMNSISTWWILLMPMPIVWSLAMKNDQKYLLTSLFALGSLPCVTSIARLKVLVDWLHNGANDKDITYTLWNIVIWTQLELTVCMICACGPTLRTFVDRQIKIVKTLTSEHSWSRSWSKSFSSSSSGPNTSISKHTQHSSYATDSSLGKPSRMASDTSNLPNFIEMLQGRGGTKNKTLVTSNDAETGSMEHIVDEEEWGKSGEVREGIMVHTSYQVRTVREDV</sequence>
<feature type="transmembrane region" description="Helical" evidence="7">
    <location>
        <begin position="102"/>
        <end position="121"/>
    </location>
</feature>
<keyword evidence="2 7" id="KW-0812">Transmembrane</keyword>
<proteinExistence type="inferred from homology"/>
<evidence type="ECO:0000256" key="3">
    <source>
        <dbReference type="ARBA" id="ARBA00022989"/>
    </source>
</evidence>
<evidence type="ECO:0000313" key="9">
    <source>
        <dbReference type="EMBL" id="KEQ98511.1"/>
    </source>
</evidence>
<dbReference type="HOGENOM" id="CLU_028200_0_4_1"/>
<evidence type="ECO:0000256" key="7">
    <source>
        <dbReference type="SAM" id="Phobius"/>
    </source>
</evidence>
<comment type="subcellular location">
    <subcellularLocation>
        <location evidence="1">Membrane</location>
        <topology evidence="1">Multi-pass membrane protein</topology>
    </subcellularLocation>
</comment>
<dbReference type="Proteomes" id="UP000030641">
    <property type="component" value="Unassembled WGS sequence"/>
</dbReference>
<feature type="transmembrane region" description="Helical" evidence="7">
    <location>
        <begin position="142"/>
        <end position="162"/>
    </location>
</feature>
<dbReference type="PANTHER" id="PTHR33048">
    <property type="entry name" value="PTH11-LIKE INTEGRAL MEMBRANE PROTEIN (AFU_ORTHOLOGUE AFUA_5G11245)"/>
    <property type="match status" value="1"/>
</dbReference>
<evidence type="ECO:0000256" key="4">
    <source>
        <dbReference type="ARBA" id="ARBA00023136"/>
    </source>
</evidence>
<feature type="compositionally biased region" description="Polar residues" evidence="6">
    <location>
        <begin position="328"/>
        <end position="348"/>
    </location>
</feature>
<evidence type="ECO:0000313" key="10">
    <source>
        <dbReference type="Proteomes" id="UP000030641"/>
    </source>
</evidence>
<feature type="transmembrane region" description="Helical" evidence="7">
    <location>
        <begin position="62"/>
        <end position="82"/>
    </location>
</feature>
<evidence type="ECO:0000259" key="8">
    <source>
        <dbReference type="Pfam" id="PF20684"/>
    </source>
</evidence>
<dbReference type="InterPro" id="IPR052337">
    <property type="entry name" value="SAT4-like"/>
</dbReference>
<evidence type="ECO:0000256" key="5">
    <source>
        <dbReference type="ARBA" id="ARBA00038359"/>
    </source>
</evidence>
<feature type="transmembrane region" description="Helical" evidence="7">
    <location>
        <begin position="196"/>
        <end position="213"/>
    </location>
</feature>
<dbReference type="OrthoDB" id="444631at2759"/>
<dbReference type="GO" id="GO:0016020">
    <property type="term" value="C:membrane"/>
    <property type="evidence" value="ECO:0007669"/>
    <property type="project" value="UniProtKB-SubCell"/>
</dbReference>
<comment type="similarity">
    <text evidence="5">Belongs to the SAT4 family.</text>
</comment>
<dbReference type="STRING" id="1043005.A0A074ZJ06"/>
<dbReference type="AlphaFoldDB" id="A0A074ZJ06"/>
<feature type="domain" description="Rhodopsin" evidence="8">
    <location>
        <begin position="46"/>
        <end position="288"/>
    </location>
</feature>
<dbReference type="OMA" id="KHMWDVP"/>
<accession>A0A074ZJ06</accession>
<dbReference type="InParanoid" id="A0A074ZJ06"/>
<feature type="region of interest" description="Disordered" evidence="6">
    <location>
        <begin position="307"/>
        <end position="348"/>
    </location>
</feature>